<evidence type="ECO:0000313" key="1">
    <source>
        <dbReference type="EMBL" id="AMP06364.1"/>
    </source>
</evidence>
<sequence>MTLSWHCASTQFKKFSSLKSYTNQMFFIPFGFIAEFSRHCPAYWTDNDKL</sequence>
<accession>A0A127Q8L7</accession>
<dbReference type="PATRIC" id="fig|279113.9.peg.4013"/>
<dbReference type="EMBL" id="CP013234">
    <property type="protein sequence ID" value="AMP06364.1"/>
    <property type="molecule type" value="Genomic_DNA"/>
</dbReference>
<protein>
    <submittedName>
        <fullName evidence="1">Uncharacterized protein</fullName>
    </submittedName>
</protein>
<dbReference type="KEGG" id="cpra:CPter91_4044"/>
<dbReference type="AlphaFoldDB" id="A0A127Q8L7"/>
<reference evidence="1 2" key="1">
    <citation type="submission" date="2015-11" db="EMBL/GenBank/DDBJ databases">
        <title>Exploring the genomic traits of fungus-feeding bacterial genus Collimonas.</title>
        <authorList>
            <person name="Song C."/>
            <person name="Schmidt R."/>
            <person name="de Jager V."/>
            <person name="Krzyzanowska D."/>
            <person name="Jongedijk E."/>
            <person name="Cankar K."/>
            <person name="Beekwilder J."/>
            <person name="van Veen A."/>
            <person name="de Boer W."/>
            <person name="van Veen J.A."/>
            <person name="Garbeva P."/>
        </authorList>
    </citation>
    <scope>NUCLEOTIDE SEQUENCE [LARGE SCALE GENOMIC DNA]</scope>
    <source>
        <strain evidence="1 2">Ter91</strain>
    </source>
</reference>
<proteinExistence type="predicted"/>
<gene>
    <name evidence="1" type="ORF">CPter91_4044</name>
</gene>
<name>A0A127Q8L7_9BURK</name>
<dbReference type="Proteomes" id="UP000074561">
    <property type="component" value="Chromosome"/>
</dbReference>
<evidence type="ECO:0000313" key="2">
    <source>
        <dbReference type="Proteomes" id="UP000074561"/>
    </source>
</evidence>
<organism evidence="1 2">
    <name type="scientific">Collimonas pratensis</name>
    <dbReference type="NCBI Taxonomy" id="279113"/>
    <lineage>
        <taxon>Bacteria</taxon>
        <taxon>Pseudomonadati</taxon>
        <taxon>Pseudomonadota</taxon>
        <taxon>Betaproteobacteria</taxon>
        <taxon>Burkholderiales</taxon>
        <taxon>Oxalobacteraceae</taxon>
        <taxon>Collimonas</taxon>
    </lineage>
</organism>